<dbReference type="HOGENOM" id="CLU_1019526_0_0_1"/>
<dbReference type="Proteomes" id="UP000019373">
    <property type="component" value="Unassembled WGS sequence"/>
</dbReference>
<protein>
    <submittedName>
        <fullName evidence="1">Uncharacterized protein</fullName>
    </submittedName>
</protein>
<evidence type="ECO:0000313" key="2">
    <source>
        <dbReference type="Proteomes" id="UP000019373"/>
    </source>
</evidence>
<dbReference type="RefSeq" id="XP_007787935.1">
    <property type="nucleotide sequence ID" value="XM_007789745.1"/>
</dbReference>
<reference evidence="2" key="1">
    <citation type="journal article" date="2014" name="BMC Genomics">
        <title>Genome characteristics reveal the impact of lichenization on lichen-forming fungus Endocarpon pusillum Hedwig (Verrucariales, Ascomycota).</title>
        <authorList>
            <person name="Wang Y.-Y."/>
            <person name="Liu B."/>
            <person name="Zhang X.-Y."/>
            <person name="Zhou Q.-M."/>
            <person name="Zhang T."/>
            <person name="Li H."/>
            <person name="Yu Y.-F."/>
            <person name="Zhang X.-L."/>
            <person name="Hao X.-Y."/>
            <person name="Wang M."/>
            <person name="Wang L."/>
            <person name="Wei J.-C."/>
        </authorList>
    </citation>
    <scope>NUCLEOTIDE SEQUENCE [LARGE SCALE GENOMIC DNA]</scope>
    <source>
        <strain evidence="2">Z07020 / HMAS-L-300199</strain>
    </source>
</reference>
<dbReference type="EMBL" id="KE720869">
    <property type="protein sequence ID" value="ERF74765.1"/>
    <property type="molecule type" value="Genomic_DNA"/>
</dbReference>
<dbReference type="SUPFAM" id="SSF52047">
    <property type="entry name" value="RNI-like"/>
    <property type="match status" value="1"/>
</dbReference>
<sequence>MDAWDLHGASTVKTDEEWSTSYRDYTYFCDSQSSLVEGTELCTFLSRVFVKLPKLDSIVIPSSVHFMDANDNFVLHTSLVQKAMQRTLLGPRTPTFGYRMTDIWSVLAAVAKARVKLKHAWFDYIPDYFFNSLQRLMAQCQQLRHLRLESEELLGLSVAVIGLSLPWEHLQSLTLVHIVLLENELADFLIAHQPTLCWFKARACPLKAGGWESLSKRLQPYLPESIEGSNKSASFASKDWPLRLTPIWPSRKLDDWDLDFAFDDMTESKDGEA</sequence>
<dbReference type="AlphaFoldDB" id="U1HVN1"/>
<accession>U1HVN1</accession>
<name>U1HVN1_ENDPU</name>
<organism evidence="1 2">
    <name type="scientific">Endocarpon pusillum (strain Z07020 / HMAS-L-300199)</name>
    <name type="common">Lichen-forming fungus</name>
    <dbReference type="NCBI Taxonomy" id="1263415"/>
    <lineage>
        <taxon>Eukaryota</taxon>
        <taxon>Fungi</taxon>
        <taxon>Dikarya</taxon>
        <taxon>Ascomycota</taxon>
        <taxon>Pezizomycotina</taxon>
        <taxon>Eurotiomycetes</taxon>
        <taxon>Chaetothyriomycetidae</taxon>
        <taxon>Verrucariales</taxon>
        <taxon>Verrucariaceae</taxon>
        <taxon>Endocarpon</taxon>
    </lineage>
</organism>
<proteinExistence type="predicted"/>
<dbReference type="GeneID" id="19239887"/>
<evidence type="ECO:0000313" key="1">
    <source>
        <dbReference type="EMBL" id="ERF74765.1"/>
    </source>
</evidence>
<keyword evidence="2" id="KW-1185">Reference proteome</keyword>
<gene>
    <name evidence="1" type="ORF">EPUS_04934</name>
</gene>